<sequence length="151" mass="17097">MSTHQSFQKYLEKLSNFPMYLLADNDNFNAFPSNVSTVIDLLEDKGISWGEYQEDLPYSGFEAILYDSVTFSPDRLAKIKNMMMLAKDLAADTLPQWMFITPNMTSGGHDTSVTTAGTWVRNFLDLLLNNKNFMNNTLVLINFDKITSTAS</sequence>
<name>A0A8E2E5Y1_9PEZI</name>
<accession>A0A8E2E5Y1</accession>
<dbReference type="OrthoDB" id="5135119at2759"/>
<dbReference type="Pfam" id="PF04185">
    <property type="entry name" value="Phosphoesterase"/>
    <property type="match status" value="1"/>
</dbReference>
<organism evidence="2 3">
    <name type="scientific">Lepidopterella palustris CBS 459.81</name>
    <dbReference type="NCBI Taxonomy" id="1314670"/>
    <lineage>
        <taxon>Eukaryota</taxon>
        <taxon>Fungi</taxon>
        <taxon>Dikarya</taxon>
        <taxon>Ascomycota</taxon>
        <taxon>Pezizomycotina</taxon>
        <taxon>Dothideomycetes</taxon>
        <taxon>Pleosporomycetidae</taxon>
        <taxon>Mytilinidiales</taxon>
        <taxon>Argynnaceae</taxon>
        <taxon>Lepidopterella</taxon>
    </lineage>
</organism>
<gene>
    <name evidence="2" type="ORF">K432DRAFT_427715</name>
</gene>
<proteinExistence type="predicted"/>
<dbReference type="AlphaFoldDB" id="A0A8E2E5Y1"/>
<dbReference type="InterPro" id="IPR007312">
    <property type="entry name" value="Phosphoesterase"/>
</dbReference>
<keyword evidence="3" id="KW-1185">Reference proteome</keyword>
<reference evidence="2 3" key="1">
    <citation type="journal article" date="2016" name="Nat. Commun.">
        <title>Ectomycorrhizal ecology is imprinted in the genome of the dominant symbiotic fungus Cenococcum geophilum.</title>
        <authorList>
            <consortium name="DOE Joint Genome Institute"/>
            <person name="Peter M."/>
            <person name="Kohler A."/>
            <person name="Ohm R.A."/>
            <person name="Kuo A."/>
            <person name="Krutzmann J."/>
            <person name="Morin E."/>
            <person name="Arend M."/>
            <person name="Barry K.W."/>
            <person name="Binder M."/>
            <person name="Choi C."/>
            <person name="Clum A."/>
            <person name="Copeland A."/>
            <person name="Grisel N."/>
            <person name="Haridas S."/>
            <person name="Kipfer T."/>
            <person name="LaButti K."/>
            <person name="Lindquist E."/>
            <person name="Lipzen A."/>
            <person name="Maire R."/>
            <person name="Meier B."/>
            <person name="Mihaltcheva S."/>
            <person name="Molinier V."/>
            <person name="Murat C."/>
            <person name="Poggeler S."/>
            <person name="Quandt C.A."/>
            <person name="Sperisen C."/>
            <person name="Tritt A."/>
            <person name="Tisserant E."/>
            <person name="Crous P.W."/>
            <person name="Henrissat B."/>
            <person name="Nehls U."/>
            <person name="Egli S."/>
            <person name="Spatafora J.W."/>
            <person name="Grigoriev I.V."/>
            <person name="Martin F.M."/>
        </authorList>
    </citation>
    <scope>NUCLEOTIDE SEQUENCE [LARGE SCALE GENOMIC DNA]</scope>
    <source>
        <strain evidence="2 3">CBS 459.81</strain>
    </source>
</reference>
<dbReference type="EMBL" id="KV745097">
    <property type="protein sequence ID" value="OCK77850.1"/>
    <property type="molecule type" value="Genomic_DNA"/>
</dbReference>
<keyword evidence="1" id="KW-0378">Hydrolase</keyword>
<evidence type="ECO:0000313" key="2">
    <source>
        <dbReference type="EMBL" id="OCK77850.1"/>
    </source>
</evidence>
<protein>
    <submittedName>
        <fullName evidence="2">Phosphoesterase-domain-containing protein</fullName>
    </submittedName>
</protein>
<dbReference type="GO" id="GO:0016788">
    <property type="term" value="F:hydrolase activity, acting on ester bonds"/>
    <property type="evidence" value="ECO:0007669"/>
    <property type="project" value="InterPro"/>
</dbReference>
<evidence type="ECO:0000313" key="3">
    <source>
        <dbReference type="Proteomes" id="UP000250266"/>
    </source>
</evidence>
<dbReference type="GO" id="GO:0009395">
    <property type="term" value="P:phospholipid catabolic process"/>
    <property type="evidence" value="ECO:0007669"/>
    <property type="project" value="TreeGrafter"/>
</dbReference>
<dbReference type="Proteomes" id="UP000250266">
    <property type="component" value="Unassembled WGS sequence"/>
</dbReference>
<dbReference type="PANTHER" id="PTHR31956:SF15">
    <property type="entry name" value="ACID PHOSPHATASE PHOA"/>
    <property type="match status" value="1"/>
</dbReference>
<dbReference type="PANTHER" id="PTHR31956">
    <property type="entry name" value="NON-SPECIFIC PHOSPHOLIPASE C4-RELATED"/>
    <property type="match status" value="1"/>
</dbReference>
<evidence type="ECO:0000256" key="1">
    <source>
        <dbReference type="ARBA" id="ARBA00022801"/>
    </source>
</evidence>